<reference evidence="2 3" key="1">
    <citation type="journal article" date="2018" name="Mol. Biol. Evol.">
        <title>Broad Genomic Sampling Reveals a Smut Pathogenic Ancestry of the Fungal Clade Ustilaginomycotina.</title>
        <authorList>
            <person name="Kijpornyongpan T."/>
            <person name="Mondo S.J."/>
            <person name="Barry K."/>
            <person name="Sandor L."/>
            <person name="Lee J."/>
            <person name="Lipzen A."/>
            <person name="Pangilinan J."/>
            <person name="LaButti K."/>
            <person name="Hainaut M."/>
            <person name="Henrissat B."/>
            <person name="Grigoriev I.V."/>
            <person name="Spatafora J.W."/>
            <person name="Aime M.C."/>
        </authorList>
    </citation>
    <scope>NUCLEOTIDE SEQUENCE [LARGE SCALE GENOMIC DNA]</scope>
    <source>
        <strain evidence="2 3">MCA 3645</strain>
    </source>
</reference>
<proteinExistence type="predicted"/>
<gene>
    <name evidence="2" type="ORF">BCV70DRAFT_206530</name>
</gene>
<protein>
    <submittedName>
        <fullName evidence="2">Uncharacterized protein</fullName>
    </submittedName>
</protein>
<keyword evidence="3" id="KW-1185">Reference proteome</keyword>
<feature type="compositionally biased region" description="Basic and acidic residues" evidence="1">
    <location>
        <begin position="597"/>
        <end position="613"/>
    </location>
</feature>
<dbReference type="OrthoDB" id="19224at2759"/>
<dbReference type="EMBL" id="KZ819193">
    <property type="protein sequence ID" value="PWZ00279.1"/>
    <property type="molecule type" value="Genomic_DNA"/>
</dbReference>
<evidence type="ECO:0000313" key="2">
    <source>
        <dbReference type="EMBL" id="PWZ00279.1"/>
    </source>
</evidence>
<feature type="compositionally biased region" description="Basic and acidic residues" evidence="1">
    <location>
        <begin position="629"/>
        <end position="652"/>
    </location>
</feature>
<dbReference type="InParanoid" id="A0A317XSF4"/>
<accession>A0A317XSF4</accession>
<feature type="compositionally biased region" description="Polar residues" evidence="1">
    <location>
        <begin position="573"/>
        <end position="596"/>
    </location>
</feature>
<dbReference type="AlphaFoldDB" id="A0A317XSF4"/>
<dbReference type="Proteomes" id="UP000246740">
    <property type="component" value="Unassembled WGS sequence"/>
</dbReference>
<feature type="compositionally biased region" description="Polar residues" evidence="1">
    <location>
        <begin position="614"/>
        <end position="628"/>
    </location>
</feature>
<organism evidence="2 3">
    <name type="scientific">Testicularia cyperi</name>
    <dbReference type="NCBI Taxonomy" id="1882483"/>
    <lineage>
        <taxon>Eukaryota</taxon>
        <taxon>Fungi</taxon>
        <taxon>Dikarya</taxon>
        <taxon>Basidiomycota</taxon>
        <taxon>Ustilaginomycotina</taxon>
        <taxon>Ustilaginomycetes</taxon>
        <taxon>Ustilaginales</taxon>
        <taxon>Anthracoideaceae</taxon>
        <taxon>Testicularia</taxon>
    </lineage>
</organism>
<sequence length="687" mass="75584">MHPDRLALISGTIADPLGSQDINDDDDAEADKSFSDAVWQIRAMGVLEEAFKRLVRCSANDKIVESEREHYSSNRQGLFKIFTAFRGDASVQVRIACYCTLVELSELDSQLVRDSCDALVQRLDSADEAEFDATRLVLCQYLGRSTEVALGVLIDTHCRGPLRGTVLKFLNLPETLEQIKHVIAERPSVEHLLGEKFAMILPLNLDPVLFRLIQQLLRLVKSPWLAHKFESEDAKDLTCQSSQTGSVILSGFCEALLVKHRLVRGPAQATPDCLGIDATVLHVLDQHVIRAANACIPDGAAHVARLSNVILGLDDRGEKRPAPTNGLSPVQLYLLDLDEATRAFQSIISPLWESTTEEVPTCHYFSPVQMVAFSRSATNLAARIAMAATKAPEAAGYGKDQATQDLARIGAEMLKKYCDAPDKKNHDKEVDCVARDTFRILVGEALLTAIRLVESYQIVSDPHRETYVWKDPHLRSCVDKLKTLATRKVADETLSSELKSSAQIIVEHATELRRRYPSTELKLPGWVEDPPPFPQAVDQEPLPPPAPPEGRGSRGQKRSFDTLYGSGMGARQNAENSSRRQPSALNTPKLTSAVRQSSEDAKIGRDTSDREKACSNSKSKSVSPTWSRNEAKNTDYDRDSDRDGNSKGRRTDLSVCSGRSSLGTEDAQIDDTSTTSAVASTIVLGLQ</sequence>
<feature type="region of interest" description="Disordered" evidence="1">
    <location>
        <begin position="522"/>
        <end position="675"/>
    </location>
</feature>
<name>A0A317XSF4_9BASI</name>
<evidence type="ECO:0000313" key="3">
    <source>
        <dbReference type="Proteomes" id="UP000246740"/>
    </source>
</evidence>
<dbReference type="STRING" id="1882483.A0A317XSF4"/>
<evidence type="ECO:0000256" key="1">
    <source>
        <dbReference type="SAM" id="MobiDB-lite"/>
    </source>
</evidence>